<reference evidence="2 3" key="1">
    <citation type="submission" date="2023-01" db="EMBL/GenBank/DDBJ databases">
        <title>Analysis of 21 Apiospora genomes using comparative genomics revels a genus with tremendous synthesis potential of carbohydrate active enzymes and secondary metabolites.</title>
        <authorList>
            <person name="Sorensen T."/>
        </authorList>
    </citation>
    <scope>NUCLEOTIDE SEQUENCE [LARGE SCALE GENOMIC DNA]</scope>
    <source>
        <strain evidence="2 3">CBS 117206</strain>
    </source>
</reference>
<feature type="region of interest" description="Disordered" evidence="1">
    <location>
        <begin position="454"/>
        <end position="473"/>
    </location>
</feature>
<feature type="region of interest" description="Disordered" evidence="1">
    <location>
        <begin position="726"/>
        <end position="893"/>
    </location>
</feature>
<feature type="compositionally biased region" description="Polar residues" evidence="1">
    <location>
        <begin position="738"/>
        <end position="752"/>
    </location>
</feature>
<feature type="compositionally biased region" description="Polar residues" evidence="1">
    <location>
        <begin position="125"/>
        <end position="136"/>
    </location>
</feature>
<feature type="region of interest" description="Disordered" evidence="1">
    <location>
        <begin position="527"/>
        <end position="546"/>
    </location>
</feature>
<evidence type="ECO:0000256" key="1">
    <source>
        <dbReference type="SAM" id="MobiDB-lite"/>
    </source>
</evidence>
<feature type="region of interest" description="Disordered" evidence="1">
    <location>
        <begin position="315"/>
        <end position="407"/>
    </location>
</feature>
<feature type="compositionally biased region" description="Polar residues" evidence="1">
    <location>
        <begin position="875"/>
        <end position="893"/>
    </location>
</feature>
<feature type="compositionally biased region" description="Polar residues" evidence="1">
    <location>
        <begin position="464"/>
        <end position="473"/>
    </location>
</feature>
<evidence type="ECO:0000313" key="2">
    <source>
        <dbReference type="EMBL" id="KAK8132509.1"/>
    </source>
</evidence>
<sequence>MVKRSTDTNEPSSSQPFDLAFDVLGQGKLPRRIFKIPEDQSKILNDSNSWAEDLFRHPRGLVNVPGEVLQNVLEFHGRKLKAPSRQEGSAISSQSKNGLHGNTTAAPSLPSGLRSSPAHEDSDSDSAAGTLISSWPSSPPAANRGPPEELAPGETAPEDSDDESFTSQLAGPSIAVMQTASSTGGPTSQREQSSLEQPFESQLHTRPPLQAGAGNSNPQKQPAFNDFPSSSPAQDEELEIVQPVAYDREMMPPPPHKAVEPNPTPPSAQQVQVVPSTFSEPQSSKSSSHLPQMKAARKHRVQPCVDVEKLLTGKLPTVKPMPTSGLRAPPKAKPHTYVLESSFSDETSSSVIPSTEHHQTLRTPSKGTNGISPPKTLIRETQVSPQSNHSNGPSQSSRPGPQTSRAVPRIAHPLSSSPRDHPLSILTQPPIALSQSPKVTPLAAALRVISPAPSGTIPIPGPSDDSSGLQPDDTVAQSVMQNDTHGEEKRNPEQTVADLGEQLKRAQLDTSYWREQSKSRSPRFIVHTAGDSKSASGTENPPRVSDDDAMVVNQVTQQVAMGEKDNAQAPFNQYVNAYPTYIGHGNLWDFVCSCTYIRVLQRKKALASYQYDDFIRAWVEGFVPHVRSSLKPQVAIDWYMETVDNTRFQFCKGIITRDNIEMVFKEYPAESKKAQEFMCLSTPESVPHSRALPLAEVALATPSKPPTGTAYVLEEVFAQPEKPAAIVADNSPRPEGDSQLQGPSKGSQSDPIDSTIADARKPKLPVDTIRRSASEMLSRKRPAGDVLVAASPKRTAPEIEAKKAEPKRAAASHDSSLRQSQHSTPSATLRPSSASGGLPRSTGPWRGPTKHANNPEKRARSYQKYLRKRLRDQESIVNSSALSGGTPTSAQKD</sequence>
<feature type="compositionally biased region" description="Polar residues" evidence="1">
    <location>
        <begin position="379"/>
        <end position="405"/>
    </location>
</feature>
<dbReference type="AlphaFoldDB" id="A0AAW0RCH4"/>
<protein>
    <submittedName>
        <fullName evidence="2">Uncharacterized protein</fullName>
    </submittedName>
</protein>
<gene>
    <name evidence="2" type="ORF">PG999_000682</name>
</gene>
<name>A0AAW0RCH4_9PEZI</name>
<feature type="compositionally biased region" description="Polar residues" evidence="1">
    <location>
        <begin position="361"/>
        <end position="371"/>
    </location>
</feature>
<accession>A0AAW0RCH4</accession>
<evidence type="ECO:0000313" key="3">
    <source>
        <dbReference type="Proteomes" id="UP001392437"/>
    </source>
</evidence>
<organism evidence="2 3">
    <name type="scientific">Apiospora kogelbergensis</name>
    <dbReference type="NCBI Taxonomy" id="1337665"/>
    <lineage>
        <taxon>Eukaryota</taxon>
        <taxon>Fungi</taxon>
        <taxon>Dikarya</taxon>
        <taxon>Ascomycota</taxon>
        <taxon>Pezizomycotina</taxon>
        <taxon>Sordariomycetes</taxon>
        <taxon>Xylariomycetidae</taxon>
        <taxon>Amphisphaeriales</taxon>
        <taxon>Apiosporaceae</taxon>
        <taxon>Apiospora</taxon>
    </lineage>
</organism>
<feature type="compositionally biased region" description="Basic and acidic residues" evidence="1">
    <location>
        <begin position="795"/>
        <end position="808"/>
    </location>
</feature>
<dbReference type="Proteomes" id="UP001392437">
    <property type="component" value="Unassembled WGS sequence"/>
</dbReference>
<dbReference type="EMBL" id="JAQQWP010000001">
    <property type="protein sequence ID" value="KAK8132509.1"/>
    <property type="molecule type" value="Genomic_DNA"/>
</dbReference>
<feature type="compositionally biased region" description="Polar residues" evidence="1">
    <location>
        <begin position="267"/>
        <end position="290"/>
    </location>
</feature>
<feature type="compositionally biased region" description="Polar residues" evidence="1">
    <location>
        <begin position="813"/>
        <end position="835"/>
    </location>
</feature>
<feature type="compositionally biased region" description="Pro residues" evidence="1">
    <location>
        <begin position="251"/>
        <end position="266"/>
    </location>
</feature>
<feature type="compositionally biased region" description="Polar residues" evidence="1">
    <location>
        <begin position="165"/>
        <end position="204"/>
    </location>
</feature>
<feature type="compositionally biased region" description="Low complexity" evidence="1">
    <location>
        <begin position="341"/>
        <end position="350"/>
    </location>
</feature>
<feature type="compositionally biased region" description="Polar residues" evidence="1">
    <location>
        <begin position="86"/>
        <end position="106"/>
    </location>
</feature>
<feature type="compositionally biased region" description="Polar residues" evidence="1">
    <location>
        <begin position="213"/>
        <end position="233"/>
    </location>
</feature>
<comment type="caution">
    <text evidence="2">The sequence shown here is derived from an EMBL/GenBank/DDBJ whole genome shotgun (WGS) entry which is preliminary data.</text>
</comment>
<proteinExistence type="predicted"/>
<feature type="region of interest" description="Disordered" evidence="1">
    <location>
        <begin position="79"/>
        <end position="301"/>
    </location>
</feature>
<keyword evidence="3" id="KW-1185">Reference proteome</keyword>